<comment type="caution">
    <text evidence="4">The sequence shown here is derived from an EMBL/GenBank/DDBJ whole genome shotgun (WGS) entry which is preliminary data.</text>
</comment>
<evidence type="ECO:0000256" key="1">
    <source>
        <dbReference type="SAM" id="MobiDB-lite"/>
    </source>
</evidence>
<dbReference type="InterPro" id="IPR007730">
    <property type="entry name" value="SPOR-like_dom"/>
</dbReference>
<reference evidence="4 5" key="1">
    <citation type="submission" date="2018-04" db="EMBL/GenBank/DDBJ databases">
        <title>Pararhodobacter oceanense sp. nov., isolated from marine intertidal sediment.</title>
        <authorList>
            <person name="Wang X.-L."/>
            <person name="Du Z.-J."/>
        </authorList>
    </citation>
    <scope>NUCLEOTIDE SEQUENCE [LARGE SCALE GENOMIC DNA]</scope>
    <source>
        <strain evidence="4 5">AM505</strain>
    </source>
</reference>
<evidence type="ECO:0000313" key="5">
    <source>
        <dbReference type="Proteomes" id="UP000245911"/>
    </source>
</evidence>
<gene>
    <name evidence="4" type="ORF">DDE20_06090</name>
</gene>
<keyword evidence="2" id="KW-1133">Transmembrane helix</keyword>
<keyword evidence="5" id="KW-1185">Reference proteome</keyword>
<evidence type="ECO:0000256" key="2">
    <source>
        <dbReference type="SAM" id="Phobius"/>
    </source>
</evidence>
<feature type="domain" description="SPOR" evidence="3">
    <location>
        <begin position="278"/>
        <end position="363"/>
    </location>
</feature>
<proteinExistence type="predicted"/>
<feature type="transmembrane region" description="Helical" evidence="2">
    <location>
        <begin position="62"/>
        <end position="83"/>
    </location>
</feature>
<evidence type="ECO:0000313" key="4">
    <source>
        <dbReference type="EMBL" id="PVH29983.1"/>
    </source>
</evidence>
<keyword evidence="2" id="KW-0812">Transmembrane</keyword>
<dbReference type="AlphaFoldDB" id="A0A2T8HX35"/>
<dbReference type="PROSITE" id="PS51724">
    <property type="entry name" value="SPOR"/>
    <property type="match status" value="1"/>
</dbReference>
<name>A0A2T8HX35_9RHOB</name>
<dbReference type="GO" id="GO:0042834">
    <property type="term" value="F:peptidoglycan binding"/>
    <property type="evidence" value="ECO:0007669"/>
    <property type="project" value="InterPro"/>
</dbReference>
<organism evidence="4 5">
    <name type="scientific">Pararhodobacter oceanensis</name>
    <dbReference type="NCBI Taxonomy" id="2172121"/>
    <lineage>
        <taxon>Bacteria</taxon>
        <taxon>Pseudomonadati</taxon>
        <taxon>Pseudomonadota</taxon>
        <taxon>Alphaproteobacteria</taxon>
        <taxon>Rhodobacterales</taxon>
        <taxon>Paracoccaceae</taxon>
        <taxon>Pararhodobacter</taxon>
    </lineage>
</organism>
<dbReference type="RefSeq" id="WP_116557569.1">
    <property type="nucleotide sequence ID" value="NZ_QDKM01000002.1"/>
</dbReference>
<evidence type="ECO:0000259" key="3">
    <source>
        <dbReference type="PROSITE" id="PS51724"/>
    </source>
</evidence>
<protein>
    <submittedName>
        <fullName evidence="4">SPOR domain-containing protein</fullName>
    </submittedName>
</protein>
<feature type="region of interest" description="Disordered" evidence="1">
    <location>
        <begin position="165"/>
        <end position="191"/>
    </location>
</feature>
<keyword evidence="2" id="KW-0472">Membrane</keyword>
<sequence>MAQSYYEAYHAPQQSGHSYGYAPQPGYAQGGGAGAGYGAGYPHNAGPGGYPQPQPPRRVGRLVNLVGAALSIALIGGVGIWSYRLMVRDVAGVPVIRALAGPLRISPEDPGGRQAAYQGLAVNNVAAEGGAAEAARTIALAPPPLELSEEDRAVAALVAGQQQPISAPPAVRAEDTAPRAQEPAVSPVAPAPSAATQLAVISADRPGVSRSPVPRARPGGRIQFAAASLPQATTPPPSGAAGGAGAAVGGTDAQAEALLQELVTRLGPAQAVDIDPETLPAGTRLVQLGAYDSDAEARAAWDTLTTRFPAYLEGRGRIVEAASAGGRTFFRLRAHGFTDEPEARRFCSVFLAENADCIPVLIR</sequence>
<dbReference type="Gene3D" id="3.30.70.1070">
    <property type="entry name" value="Sporulation related repeat"/>
    <property type="match status" value="1"/>
</dbReference>
<dbReference type="OrthoDB" id="8479416at2"/>
<dbReference type="EMBL" id="QDKM01000002">
    <property type="protein sequence ID" value="PVH29983.1"/>
    <property type="molecule type" value="Genomic_DNA"/>
</dbReference>
<dbReference type="InterPro" id="IPR036680">
    <property type="entry name" value="SPOR-like_sf"/>
</dbReference>
<dbReference type="Proteomes" id="UP000245911">
    <property type="component" value="Unassembled WGS sequence"/>
</dbReference>
<accession>A0A2T8HX35</accession>
<dbReference type="Pfam" id="PF05036">
    <property type="entry name" value="SPOR"/>
    <property type="match status" value="1"/>
</dbReference>